<feature type="compositionally biased region" description="Low complexity" evidence="2">
    <location>
        <begin position="1"/>
        <end position="14"/>
    </location>
</feature>
<dbReference type="AlphaFoldDB" id="A0AAV5VHZ4"/>
<keyword evidence="3" id="KW-0812">Transmembrane</keyword>
<feature type="region of interest" description="Disordered" evidence="2">
    <location>
        <begin position="1"/>
        <end position="45"/>
    </location>
</feature>
<sequence>EVQPVQQMQQVQQQYEMTPNPMGGNSKKPTEDLSGAHPNNVLDQPSAVQRIIASLQSEVELQLQQEAVQRSLDQLKRRREMYAEREADKKKIEELEAKMVEKDEAIAEMKVVNDALINQIQEEEAANLKMEKDMQQFVTEKQAAMAELSEENGKLAKQIHIEVACKREKEDEVQRMTMEITEKNEKLAILKSEKEELTNCVEEVTLRNQLMQEQNEIQKEKEEQTKTEMTKDFNEKLMEAERERTMHVFELKKRMETDHETAVRLMNEVDEKEETIKEMKKTTEKKNEEMKRLRKIESANKRIKELENGKTFCCITATGFCWFMLIVSLLVTTVTSIVNWTDEDSTLTMILFGINVSSIKYLF</sequence>
<feature type="non-terminal residue" evidence="4">
    <location>
        <position position="1"/>
    </location>
</feature>
<keyword evidence="1" id="KW-0175">Coiled coil</keyword>
<evidence type="ECO:0000256" key="2">
    <source>
        <dbReference type="SAM" id="MobiDB-lite"/>
    </source>
</evidence>
<keyword evidence="3" id="KW-0472">Membrane</keyword>
<accession>A0AAV5VHZ4</accession>
<keyword evidence="5" id="KW-1185">Reference proteome</keyword>
<dbReference type="Proteomes" id="UP001432322">
    <property type="component" value="Unassembled WGS sequence"/>
</dbReference>
<keyword evidence="3" id="KW-1133">Transmembrane helix</keyword>
<feature type="coiled-coil region" evidence="1">
    <location>
        <begin position="58"/>
        <end position="230"/>
    </location>
</feature>
<organism evidence="4 5">
    <name type="scientific">Pristionchus fissidentatus</name>
    <dbReference type="NCBI Taxonomy" id="1538716"/>
    <lineage>
        <taxon>Eukaryota</taxon>
        <taxon>Metazoa</taxon>
        <taxon>Ecdysozoa</taxon>
        <taxon>Nematoda</taxon>
        <taxon>Chromadorea</taxon>
        <taxon>Rhabditida</taxon>
        <taxon>Rhabditina</taxon>
        <taxon>Diplogasteromorpha</taxon>
        <taxon>Diplogasteroidea</taxon>
        <taxon>Neodiplogasteridae</taxon>
        <taxon>Pristionchus</taxon>
    </lineage>
</organism>
<feature type="coiled-coil region" evidence="1">
    <location>
        <begin position="262"/>
        <end position="306"/>
    </location>
</feature>
<comment type="caution">
    <text evidence="4">The sequence shown here is derived from an EMBL/GenBank/DDBJ whole genome shotgun (WGS) entry which is preliminary data.</text>
</comment>
<dbReference type="EMBL" id="BTSY01000003">
    <property type="protein sequence ID" value="GMT18276.1"/>
    <property type="molecule type" value="Genomic_DNA"/>
</dbReference>
<evidence type="ECO:0000256" key="1">
    <source>
        <dbReference type="SAM" id="Coils"/>
    </source>
</evidence>
<evidence type="ECO:0000313" key="4">
    <source>
        <dbReference type="EMBL" id="GMT18276.1"/>
    </source>
</evidence>
<name>A0AAV5VHZ4_9BILA</name>
<evidence type="ECO:0000313" key="5">
    <source>
        <dbReference type="Proteomes" id="UP001432322"/>
    </source>
</evidence>
<protein>
    <submittedName>
        <fullName evidence="4">Uncharacterized protein</fullName>
    </submittedName>
</protein>
<reference evidence="4" key="1">
    <citation type="submission" date="2023-10" db="EMBL/GenBank/DDBJ databases">
        <title>Genome assembly of Pristionchus species.</title>
        <authorList>
            <person name="Yoshida K."/>
            <person name="Sommer R.J."/>
        </authorList>
    </citation>
    <scope>NUCLEOTIDE SEQUENCE</scope>
    <source>
        <strain evidence="4">RS5133</strain>
    </source>
</reference>
<feature type="transmembrane region" description="Helical" evidence="3">
    <location>
        <begin position="311"/>
        <end position="334"/>
    </location>
</feature>
<evidence type="ECO:0000256" key="3">
    <source>
        <dbReference type="SAM" id="Phobius"/>
    </source>
</evidence>
<gene>
    <name evidence="4" type="ORF">PFISCL1PPCAC_9573</name>
</gene>
<proteinExistence type="predicted"/>